<dbReference type="PROSITE" id="PS50042">
    <property type="entry name" value="CNMP_BINDING_3"/>
    <property type="match status" value="1"/>
</dbReference>
<dbReference type="RefSeq" id="WP_047916280.1">
    <property type="nucleotide sequence ID" value="NZ_LN774769.1"/>
</dbReference>
<organism evidence="6 7">
    <name type="scientific">Pseudolactococcus piscium MKFS47</name>
    <dbReference type="NCBI Taxonomy" id="297352"/>
    <lineage>
        <taxon>Bacteria</taxon>
        <taxon>Bacillati</taxon>
        <taxon>Bacillota</taxon>
        <taxon>Bacilli</taxon>
        <taxon>Lactobacillales</taxon>
        <taxon>Streptococcaceae</taxon>
        <taxon>Pseudolactococcus</taxon>
    </lineage>
</organism>
<dbReference type="GO" id="GO:0005829">
    <property type="term" value="C:cytosol"/>
    <property type="evidence" value="ECO:0007669"/>
    <property type="project" value="TreeGrafter"/>
</dbReference>
<reference evidence="7" key="1">
    <citation type="submission" date="2015-01" db="EMBL/GenBank/DDBJ databases">
        <authorList>
            <person name="Andreevskaya M."/>
        </authorList>
    </citation>
    <scope>NUCLEOTIDE SEQUENCE [LARGE SCALE GENOMIC DNA]</scope>
    <source>
        <strain evidence="7">MKFS47</strain>
    </source>
</reference>
<keyword evidence="1" id="KW-0805">Transcription regulation</keyword>
<name>A0A0D6DZT1_9LACT</name>
<dbReference type="HOGENOM" id="CLU_075053_11_1_9"/>
<feature type="domain" description="HTH crp-type" evidence="5">
    <location>
        <begin position="136"/>
        <end position="209"/>
    </location>
</feature>
<evidence type="ECO:0000256" key="2">
    <source>
        <dbReference type="ARBA" id="ARBA00023125"/>
    </source>
</evidence>
<accession>A0A0D6DZT1</accession>
<dbReference type="Proteomes" id="UP000033166">
    <property type="component" value="Chromosome I"/>
</dbReference>
<dbReference type="InterPro" id="IPR018490">
    <property type="entry name" value="cNMP-bd_dom_sf"/>
</dbReference>
<dbReference type="PANTHER" id="PTHR24567">
    <property type="entry name" value="CRP FAMILY TRANSCRIPTIONAL REGULATORY PROTEIN"/>
    <property type="match status" value="1"/>
</dbReference>
<feature type="domain" description="Cyclic nucleotide-binding" evidence="4">
    <location>
        <begin position="34"/>
        <end position="107"/>
    </location>
</feature>
<dbReference type="InterPro" id="IPR050397">
    <property type="entry name" value="Env_Response_Regulators"/>
</dbReference>
<keyword evidence="2" id="KW-0238">DNA-binding</keyword>
<dbReference type="Pfam" id="PF13545">
    <property type="entry name" value="HTH_Crp_2"/>
    <property type="match status" value="1"/>
</dbReference>
<dbReference type="Pfam" id="PF00027">
    <property type="entry name" value="cNMP_binding"/>
    <property type="match status" value="1"/>
</dbReference>
<gene>
    <name evidence="6" type="ORF">LACPI_2091</name>
</gene>
<dbReference type="PROSITE" id="PS51063">
    <property type="entry name" value="HTH_CRP_2"/>
    <property type="match status" value="1"/>
</dbReference>
<protein>
    <submittedName>
        <fullName evidence="6">CRP-like transcriptional activator</fullName>
    </submittedName>
</protein>
<dbReference type="AlphaFoldDB" id="A0A0D6DZT1"/>
<dbReference type="PANTHER" id="PTHR24567:SF26">
    <property type="entry name" value="REGULATORY PROTEIN YEIL"/>
    <property type="match status" value="1"/>
</dbReference>
<dbReference type="KEGG" id="lpk:LACPI_2091"/>
<evidence type="ECO:0000259" key="5">
    <source>
        <dbReference type="PROSITE" id="PS51063"/>
    </source>
</evidence>
<sequence>MKRIKFNQETAANIYNATLPFDQNILSISYLMTYGNKEWIQHASSSIDYLYLLLDGKAKLVKGEENGKQAILQFLYPGDFIGELTLVGAEKTTKDIISIGNSVCLAIPMFYAEKHLLTDNTFLRMISQYTGKKLLERTERAIHSQLYEFKYRLAELLLTITVDDIYQEKHTEMAEYLGVSYRHLLYTFQHFRDQGLIDKGKQIKINRTKLSHFLEKRMQ</sequence>
<dbReference type="GO" id="GO:0003677">
    <property type="term" value="F:DNA binding"/>
    <property type="evidence" value="ECO:0007669"/>
    <property type="project" value="UniProtKB-KW"/>
</dbReference>
<dbReference type="CDD" id="cd00038">
    <property type="entry name" value="CAP_ED"/>
    <property type="match status" value="1"/>
</dbReference>
<evidence type="ECO:0000256" key="3">
    <source>
        <dbReference type="ARBA" id="ARBA00023163"/>
    </source>
</evidence>
<dbReference type="EMBL" id="LN774769">
    <property type="protein sequence ID" value="CEN29291.1"/>
    <property type="molecule type" value="Genomic_DNA"/>
</dbReference>
<evidence type="ECO:0000256" key="1">
    <source>
        <dbReference type="ARBA" id="ARBA00023015"/>
    </source>
</evidence>
<dbReference type="GO" id="GO:0003700">
    <property type="term" value="F:DNA-binding transcription factor activity"/>
    <property type="evidence" value="ECO:0007669"/>
    <property type="project" value="TreeGrafter"/>
</dbReference>
<dbReference type="InterPro" id="IPR012318">
    <property type="entry name" value="HTH_CRP"/>
</dbReference>
<dbReference type="InterPro" id="IPR014710">
    <property type="entry name" value="RmlC-like_jellyroll"/>
</dbReference>
<proteinExistence type="predicted"/>
<keyword evidence="3" id="KW-0804">Transcription</keyword>
<evidence type="ECO:0000313" key="7">
    <source>
        <dbReference type="Proteomes" id="UP000033166"/>
    </source>
</evidence>
<dbReference type="SUPFAM" id="SSF51206">
    <property type="entry name" value="cAMP-binding domain-like"/>
    <property type="match status" value="1"/>
</dbReference>
<dbReference type="Gene3D" id="2.60.120.10">
    <property type="entry name" value="Jelly Rolls"/>
    <property type="match status" value="1"/>
</dbReference>
<dbReference type="STRING" id="1364.LP2241_50462"/>
<evidence type="ECO:0000313" key="6">
    <source>
        <dbReference type="EMBL" id="CEN29291.1"/>
    </source>
</evidence>
<evidence type="ECO:0000259" key="4">
    <source>
        <dbReference type="PROSITE" id="PS50042"/>
    </source>
</evidence>
<dbReference type="InterPro" id="IPR000595">
    <property type="entry name" value="cNMP-bd_dom"/>
</dbReference>